<evidence type="ECO:0000313" key="2">
    <source>
        <dbReference type="EMBL" id="MBB5179489.1"/>
    </source>
</evidence>
<keyword evidence="1" id="KW-0472">Membrane</keyword>
<reference evidence="2 3" key="1">
    <citation type="submission" date="2020-08" db="EMBL/GenBank/DDBJ databases">
        <title>Genomic Encyclopedia of Type Strains, Phase IV (KMG-IV): sequencing the most valuable type-strain genomes for metagenomic binning, comparative biology and taxonomic classification.</title>
        <authorList>
            <person name="Goeker M."/>
        </authorList>
    </citation>
    <scope>NUCLEOTIDE SEQUENCE [LARGE SCALE GENOMIC DNA]</scope>
    <source>
        <strain evidence="2 3">DSM 15895</strain>
    </source>
</reference>
<gene>
    <name evidence="2" type="ORF">HNQ44_000913</name>
</gene>
<dbReference type="OrthoDB" id="5431035at2"/>
<name>A0A7W8CRE0_9BACL</name>
<keyword evidence="3" id="KW-1185">Reference proteome</keyword>
<evidence type="ECO:0000313" key="3">
    <source>
        <dbReference type="Proteomes" id="UP000525923"/>
    </source>
</evidence>
<dbReference type="InterPro" id="IPR024529">
    <property type="entry name" value="ECF_trnsprt_substrate-spec"/>
</dbReference>
<protein>
    <submittedName>
        <fullName evidence="2">Putative membrane protein</fullName>
    </submittedName>
</protein>
<feature type="transmembrane region" description="Helical" evidence="1">
    <location>
        <begin position="131"/>
        <end position="152"/>
    </location>
</feature>
<dbReference type="Gene3D" id="1.10.1760.20">
    <property type="match status" value="1"/>
</dbReference>
<keyword evidence="1" id="KW-0812">Transmembrane</keyword>
<evidence type="ECO:0000256" key="1">
    <source>
        <dbReference type="SAM" id="Phobius"/>
    </source>
</evidence>
<organism evidence="2 3">
    <name type="scientific">Planococcus koreensis</name>
    <dbReference type="NCBI Taxonomy" id="112331"/>
    <lineage>
        <taxon>Bacteria</taxon>
        <taxon>Bacillati</taxon>
        <taxon>Bacillota</taxon>
        <taxon>Bacilli</taxon>
        <taxon>Bacillales</taxon>
        <taxon>Caryophanaceae</taxon>
        <taxon>Planococcus</taxon>
    </lineage>
</organism>
<proteinExistence type="predicted"/>
<dbReference type="EMBL" id="JACHHE010000002">
    <property type="protein sequence ID" value="MBB5179489.1"/>
    <property type="molecule type" value="Genomic_DNA"/>
</dbReference>
<accession>A0A7W8CRE0</accession>
<dbReference type="GO" id="GO:0022857">
    <property type="term" value="F:transmembrane transporter activity"/>
    <property type="evidence" value="ECO:0007669"/>
    <property type="project" value="InterPro"/>
</dbReference>
<keyword evidence="1" id="KW-1133">Transmembrane helix</keyword>
<dbReference type="AlphaFoldDB" id="A0A7W8CRE0"/>
<dbReference type="RefSeq" id="WP_135500812.1">
    <property type="nucleotide sequence ID" value="NZ_JACHHE010000002.1"/>
</dbReference>
<feature type="transmembrane region" description="Helical" evidence="1">
    <location>
        <begin position="100"/>
        <end position="119"/>
    </location>
</feature>
<feature type="transmembrane region" description="Helical" evidence="1">
    <location>
        <begin position="38"/>
        <end position="60"/>
    </location>
</feature>
<dbReference type="Pfam" id="PF12822">
    <property type="entry name" value="ECF_trnsprt"/>
    <property type="match status" value="1"/>
</dbReference>
<comment type="caution">
    <text evidence="2">The sequence shown here is derived from an EMBL/GenBank/DDBJ whole genome shotgun (WGS) entry which is preliminary data.</text>
</comment>
<feature type="transmembrane region" description="Helical" evidence="1">
    <location>
        <begin position="6"/>
        <end position="26"/>
    </location>
</feature>
<dbReference type="Proteomes" id="UP000525923">
    <property type="component" value="Unassembled WGS sequence"/>
</dbReference>
<feature type="transmembrane region" description="Helical" evidence="1">
    <location>
        <begin position="72"/>
        <end position="88"/>
    </location>
</feature>
<sequence length="158" mass="16494">MPAKKIALFALFISLSVVGGMIKIPLGIASIAMDSMPALAAVLFLSARGAGLIAAIGHLLSAMLGGFPLGPFHSLIAFEMFAAVWLFATLHHAGWRKSKWLVFIAVNGLVAAVPFYFLLSPAFFYATVPGLLIASSLNAAAASVVMPVLAGIKEKVLL</sequence>